<reference evidence="2 3" key="1">
    <citation type="submission" date="2021-06" db="EMBL/GenBank/DDBJ databases">
        <authorList>
            <person name="Palmer J.M."/>
        </authorList>
    </citation>
    <scope>NUCLEOTIDE SEQUENCE [LARGE SCALE GENOMIC DNA]</scope>
    <source>
        <strain evidence="3">if_2019</strain>
        <tissue evidence="2">Muscle</tissue>
    </source>
</reference>
<evidence type="ECO:0000313" key="2">
    <source>
        <dbReference type="EMBL" id="MEQ2234823.1"/>
    </source>
</evidence>
<keyword evidence="3" id="KW-1185">Reference proteome</keyword>
<name>A0ABV0TSE6_9TELE</name>
<organism evidence="2 3">
    <name type="scientific">Ilyodon furcidens</name>
    <name type="common">goldbreast splitfin</name>
    <dbReference type="NCBI Taxonomy" id="33524"/>
    <lineage>
        <taxon>Eukaryota</taxon>
        <taxon>Metazoa</taxon>
        <taxon>Chordata</taxon>
        <taxon>Craniata</taxon>
        <taxon>Vertebrata</taxon>
        <taxon>Euteleostomi</taxon>
        <taxon>Actinopterygii</taxon>
        <taxon>Neopterygii</taxon>
        <taxon>Teleostei</taxon>
        <taxon>Neoteleostei</taxon>
        <taxon>Acanthomorphata</taxon>
        <taxon>Ovalentaria</taxon>
        <taxon>Atherinomorphae</taxon>
        <taxon>Cyprinodontiformes</taxon>
        <taxon>Goodeidae</taxon>
        <taxon>Ilyodon</taxon>
    </lineage>
</organism>
<accession>A0ABV0TSE6</accession>
<evidence type="ECO:0000256" key="1">
    <source>
        <dbReference type="SAM" id="MobiDB-lite"/>
    </source>
</evidence>
<evidence type="ECO:0000313" key="3">
    <source>
        <dbReference type="Proteomes" id="UP001482620"/>
    </source>
</evidence>
<comment type="caution">
    <text evidence="2">The sequence shown here is derived from an EMBL/GenBank/DDBJ whole genome shotgun (WGS) entry which is preliminary data.</text>
</comment>
<dbReference type="Proteomes" id="UP001482620">
    <property type="component" value="Unassembled WGS sequence"/>
</dbReference>
<protein>
    <submittedName>
        <fullName evidence="2">Uncharacterized protein</fullName>
    </submittedName>
</protein>
<feature type="compositionally biased region" description="Basic and acidic residues" evidence="1">
    <location>
        <begin position="1"/>
        <end position="11"/>
    </location>
</feature>
<dbReference type="EMBL" id="JAHRIQ010041451">
    <property type="protein sequence ID" value="MEQ2234823.1"/>
    <property type="molecule type" value="Genomic_DNA"/>
</dbReference>
<proteinExistence type="predicted"/>
<feature type="region of interest" description="Disordered" evidence="1">
    <location>
        <begin position="1"/>
        <end position="96"/>
    </location>
</feature>
<gene>
    <name evidence="2" type="ORF">ILYODFUR_035349</name>
</gene>
<sequence>MLHEKTKTKEQRMKRRKRSSSSKIKQQNFERKTQEGAYQKLRRQQPNKRGNFTSEEPEKKGRMSRHVCPCSGLTDCEPTRHGPPKLTGWARRALIR</sequence>